<accession>A0ABU3Q0Q4</accession>
<feature type="chain" id="PRO_5045607664" evidence="1">
    <location>
        <begin position="30"/>
        <end position="109"/>
    </location>
</feature>
<feature type="signal peptide" evidence="1">
    <location>
        <begin position="1"/>
        <end position="29"/>
    </location>
</feature>
<organism evidence="2 3">
    <name type="scientific">Nocardioides imazamoxiresistens</name>
    <dbReference type="NCBI Taxonomy" id="3231893"/>
    <lineage>
        <taxon>Bacteria</taxon>
        <taxon>Bacillati</taxon>
        <taxon>Actinomycetota</taxon>
        <taxon>Actinomycetes</taxon>
        <taxon>Propionibacteriales</taxon>
        <taxon>Nocardioidaceae</taxon>
        <taxon>Nocardioides</taxon>
    </lineage>
</organism>
<keyword evidence="3" id="KW-1185">Reference proteome</keyword>
<gene>
    <name evidence="2" type="ORF">RDV89_18375</name>
</gene>
<name>A0ABU3Q0Q4_9ACTN</name>
<evidence type="ECO:0000256" key="1">
    <source>
        <dbReference type="SAM" id="SignalP"/>
    </source>
</evidence>
<dbReference type="RefSeq" id="WP_315735441.1">
    <property type="nucleotide sequence ID" value="NZ_JAVYII010000009.1"/>
</dbReference>
<dbReference type="EMBL" id="JAVYII010000009">
    <property type="protein sequence ID" value="MDT9595060.1"/>
    <property type="molecule type" value="Genomic_DNA"/>
</dbReference>
<comment type="caution">
    <text evidence="2">The sequence shown here is derived from an EMBL/GenBank/DDBJ whole genome shotgun (WGS) entry which is preliminary data.</text>
</comment>
<protein>
    <submittedName>
        <fullName evidence="2">Uncharacterized protein</fullName>
    </submittedName>
</protein>
<evidence type="ECO:0000313" key="3">
    <source>
        <dbReference type="Proteomes" id="UP001268542"/>
    </source>
</evidence>
<reference evidence="2 3" key="1">
    <citation type="submission" date="2023-08" db="EMBL/GenBank/DDBJ databases">
        <title>Nocardioides seae sp. nov., a bacterium isolated from a soil.</title>
        <authorList>
            <person name="Wang X."/>
        </authorList>
    </citation>
    <scope>NUCLEOTIDE SEQUENCE [LARGE SCALE GENOMIC DNA]</scope>
    <source>
        <strain evidence="2 3">YZH12</strain>
    </source>
</reference>
<proteinExistence type="predicted"/>
<sequence>MRTSSARLAAAAVGLGLAVTLAPTPSASAAGSSVAAVQAASSCSTWQYRTNKVLTVSGSNVRIPKNAVLNARDIYQDRRIGSLYSPDKSHRYTIDAQILVVDLRYVTCW</sequence>
<dbReference type="Proteomes" id="UP001268542">
    <property type="component" value="Unassembled WGS sequence"/>
</dbReference>
<evidence type="ECO:0000313" key="2">
    <source>
        <dbReference type="EMBL" id="MDT9595060.1"/>
    </source>
</evidence>
<keyword evidence="1" id="KW-0732">Signal</keyword>